<evidence type="ECO:0000313" key="2">
    <source>
        <dbReference type="EMBL" id="ADC52277.1"/>
    </source>
</evidence>
<keyword evidence="2" id="KW-0614">Plasmid</keyword>
<dbReference type="KEGG" id="bpf:BpOF4_21409"/>
<evidence type="ECO:0008006" key="4">
    <source>
        <dbReference type="Google" id="ProtNLM"/>
    </source>
</evidence>
<keyword evidence="1" id="KW-0472">Membrane</keyword>
<feature type="transmembrane region" description="Helical" evidence="1">
    <location>
        <begin position="6"/>
        <end position="28"/>
    </location>
</feature>
<evidence type="ECO:0000256" key="1">
    <source>
        <dbReference type="SAM" id="Phobius"/>
    </source>
</evidence>
<proteinExistence type="predicted"/>
<organism evidence="2 3">
    <name type="scientific">Alkalihalophilus pseudofirmus (strain ATCC BAA-2126 / JCM 17055 / OF4)</name>
    <name type="common">Bacillus pseudofirmus</name>
    <dbReference type="NCBI Taxonomy" id="398511"/>
    <lineage>
        <taxon>Bacteria</taxon>
        <taxon>Bacillati</taxon>
        <taxon>Bacillota</taxon>
        <taxon>Bacilli</taxon>
        <taxon>Bacillales</taxon>
        <taxon>Bacillaceae</taxon>
        <taxon>Alkalihalophilus</taxon>
    </lineage>
</organism>
<sequence>MVTIDVAMLTVAFASLILSFLMVVIMIINTKK</sequence>
<keyword evidence="1" id="KW-1133">Transmembrane helix</keyword>
<evidence type="ECO:0000313" key="3">
    <source>
        <dbReference type="Proteomes" id="UP000001544"/>
    </source>
</evidence>
<dbReference type="HOGENOM" id="CLU_3388100_0_0_9"/>
<accession>D3G1Q1</accession>
<protein>
    <recommendedName>
        <fullName evidence="4">Holin-like toxin</fullName>
    </recommendedName>
</protein>
<geneLocation type="plasmid" evidence="2 3">
    <name>pBpOF4-01</name>
</geneLocation>
<keyword evidence="1" id="KW-0812">Transmembrane</keyword>
<reference evidence="2 3" key="1">
    <citation type="journal article" date="2011" name="Environ. Microbiol.">
        <title>Genome of alkaliphilic Bacillus pseudofirmus OF4 reveals adaptations that support the ability to grow in an external pH range from 7.5 to 11.4.</title>
        <authorList>
            <person name="Janto B."/>
            <person name="Ahmed A."/>
            <person name="Ito M."/>
            <person name="Liu J."/>
            <person name="Hicks D.B."/>
            <person name="Pagni S."/>
            <person name="Fackelmayer O.J."/>
            <person name="Smith T.A."/>
            <person name="Earl J."/>
            <person name="Elbourne L.D."/>
            <person name="Hassan K."/>
            <person name="Paulsen I.T."/>
            <person name="Kolsto A.B."/>
            <person name="Tourasse N.J."/>
            <person name="Ehrlich G.D."/>
            <person name="Boissy R."/>
            <person name="Ivey D.M."/>
            <person name="Li G."/>
            <person name="Xue Y."/>
            <person name="Ma Y."/>
            <person name="Hu F.Z."/>
            <person name="Krulwich T.A."/>
        </authorList>
    </citation>
    <scope>NUCLEOTIDE SEQUENCE [LARGE SCALE GENOMIC DNA]</scope>
    <source>
        <strain evidence="3">ATCC BAA-2126 / JCM 17055 / OF4</strain>
    </source>
</reference>
<keyword evidence="3" id="KW-1185">Reference proteome</keyword>
<dbReference type="Proteomes" id="UP000001544">
    <property type="component" value="Plasmid pBpOF4-01"/>
</dbReference>
<name>D3G1Q1_ALKPO</name>
<dbReference type="EMBL" id="CP001879">
    <property type="protein sequence ID" value="ADC52277.1"/>
    <property type="molecule type" value="Genomic_DNA"/>
</dbReference>
<dbReference type="AlphaFoldDB" id="D3G1Q1"/>
<gene>
    <name evidence="2" type="ordered locus">BpOF4_21409</name>
</gene>